<proteinExistence type="predicted"/>
<dbReference type="EMBL" id="JASMRN010000003">
    <property type="protein sequence ID" value="MEZ7514452.1"/>
    <property type="molecule type" value="Genomic_DNA"/>
</dbReference>
<gene>
    <name evidence="1" type="ORF">QO192_04045</name>
</gene>
<evidence type="ECO:0000313" key="2">
    <source>
        <dbReference type="Proteomes" id="UP001568894"/>
    </source>
</evidence>
<evidence type="ECO:0008006" key="3">
    <source>
        <dbReference type="Google" id="ProtNLM"/>
    </source>
</evidence>
<name>A0ABV4KA41_9FLAO</name>
<accession>A0ABV4KA41</accession>
<keyword evidence="2" id="KW-1185">Reference proteome</keyword>
<organism evidence="1 2">
    <name type="scientific">Flavobacterium frigidarium</name>
    <dbReference type="NCBI Taxonomy" id="99286"/>
    <lineage>
        <taxon>Bacteria</taxon>
        <taxon>Pseudomonadati</taxon>
        <taxon>Bacteroidota</taxon>
        <taxon>Flavobacteriia</taxon>
        <taxon>Flavobacteriales</taxon>
        <taxon>Flavobacteriaceae</taxon>
        <taxon>Flavobacterium</taxon>
    </lineage>
</organism>
<sequence>MEAIDKKITAVHIELQEYAQSLRFEQLCEFSMNNLETIPWEKLNFQGLYLIEIKNDLKYNVFKEWSEEFCFRWQDPLYLRRWVSNPKKMRLAKHIELNEWIPLYIGKSKRIKDRLYEHIHLKLEQPTTGLKLKVRENMQNEVFRVSFINIPTQNYDWVMSKFEKILRDRINPIIGRQ</sequence>
<dbReference type="Proteomes" id="UP001568894">
    <property type="component" value="Unassembled WGS sequence"/>
</dbReference>
<protein>
    <recommendedName>
        <fullName evidence="3">GIY-YIG domain-containing protein</fullName>
    </recommendedName>
</protein>
<reference evidence="1 2" key="1">
    <citation type="submission" date="2023-05" db="EMBL/GenBank/DDBJ databases">
        <title>Adaptations of aquatic viruses from atmosphere-close ecosystems of the Central Arctic Ocean.</title>
        <authorList>
            <person name="Rahlff J."/>
            <person name="Holmfeldt K."/>
        </authorList>
    </citation>
    <scope>NUCLEOTIDE SEQUENCE [LARGE SCALE GENOMIC DNA]</scope>
    <source>
        <strain evidence="1 2">Arc14</strain>
    </source>
</reference>
<dbReference type="RefSeq" id="WP_300289052.1">
    <property type="nucleotide sequence ID" value="NZ_JASMRN010000003.1"/>
</dbReference>
<evidence type="ECO:0000313" key="1">
    <source>
        <dbReference type="EMBL" id="MEZ7514452.1"/>
    </source>
</evidence>
<comment type="caution">
    <text evidence="1">The sequence shown here is derived from an EMBL/GenBank/DDBJ whole genome shotgun (WGS) entry which is preliminary data.</text>
</comment>